<dbReference type="RefSeq" id="WP_185543216.1">
    <property type="nucleotide sequence ID" value="NZ_JAARWI010000013.1"/>
</dbReference>
<name>A0A7X0Z888_9LIST</name>
<dbReference type="EMBL" id="JAARYD010000007">
    <property type="protein sequence ID" value="MBC2177794.1"/>
    <property type="molecule type" value="Genomic_DNA"/>
</dbReference>
<dbReference type="EMBL" id="JAARYD010000007">
    <property type="protein sequence ID" value="MBC2177785.1"/>
    <property type="molecule type" value="Genomic_DNA"/>
</dbReference>
<evidence type="ECO:0000313" key="2">
    <source>
        <dbReference type="EMBL" id="MBC2177794.1"/>
    </source>
</evidence>
<proteinExistence type="predicted"/>
<dbReference type="Proteomes" id="UP000541735">
    <property type="component" value="Unassembled WGS sequence"/>
</dbReference>
<comment type="caution">
    <text evidence="1">The sequence shown here is derived from an EMBL/GenBank/DDBJ whole genome shotgun (WGS) entry which is preliminary data.</text>
</comment>
<organism evidence="1 3">
    <name type="scientific">Listeria booriae</name>
    <dbReference type="NCBI Taxonomy" id="1552123"/>
    <lineage>
        <taxon>Bacteria</taxon>
        <taxon>Bacillati</taxon>
        <taxon>Bacillota</taxon>
        <taxon>Bacilli</taxon>
        <taxon>Bacillales</taxon>
        <taxon>Listeriaceae</taxon>
        <taxon>Listeria</taxon>
    </lineage>
</organism>
<accession>A0A7X0Z888</accession>
<protein>
    <submittedName>
        <fullName evidence="1">Uncharacterized protein</fullName>
    </submittedName>
</protein>
<gene>
    <name evidence="1" type="ORF">HCB27_14225</name>
    <name evidence="2" type="ORF">HCB27_14270</name>
</gene>
<sequence length="94" mass="10235">MDNSIEINPDVIEAEVSYLKSLLSSEIVVSQTVASKGQAADSIKVLLSYINELDNSLENLIQNTANFLDNARDSYIDVDEKSAVILSELLEGTS</sequence>
<evidence type="ECO:0000313" key="3">
    <source>
        <dbReference type="Proteomes" id="UP000541735"/>
    </source>
</evidence>
<dbReference type="AlphaFoldDB" id="A0A7X0Z888"/>
<reference evidence="1 3" key="1">
    <citation type="submission" date="2020-03" db="EMBL/GenBank/DDBJ databases">
        <title>Soil Listeria distribution.</title>
        <authorList>
            <person name="Liao J."/>
            <person name="Wiedmann M."/>
        </authorList>
    </citation>
    <scope>NUCLEOTIDE SEQUENCE [LARGE SCALE GENOMIC DNA]</scope>
    <source>
        <strain evidence="1 3">FSL L7-0259</strain>
    </source>
</reference>
<evidence type="ECO:0000313" key="1">
    <source>
        <dbReference type="EMBL" id="MBC2177785.1"/>
    </source>
</evidence>